<evidence type="ECO:0000256" key="3">
    <source>
        <dbReference type="ARBA" id="ARBA00022840"/>
    </source>
</evidence>
<gene>
    <name evidence="6" type="ORF">G2W53_029119</name>
</gene>
<comment type="caution">
    <text evidence="6">The sequence shown here is derived from an EMBL/GenBank/DDBJ whole genome shotgun (WGS) entry which is preliminary data.</text>
</comment>
<dbReference type="SUPFAM" id="SSF55681">
    <property type="entry name" value="Class II aaRS and biotin synthetases"/>
    <property type="match status" value="1"/>
</dbReference>
<evidence type="ECO:0000256" key="2">
    <source>
        <dbReference type="ARBA" id="ARBA00022741"/>
    </source>
</evidence>
<protein>
    <submittedName>
        <fullName evidence="6">Aspartate--tRNA ligase, chloroplastic/mitochondrial</fullName>
    </submittedName>
</protein>
<dbReference type="GO" id="GO:0004812">
    <property type="term" value="F:aminoacyl-tRNA ligase activity"/>
    <property type="evidence" value="ECO:0007669"/>
    <property type="project" value="InterPro"/>
</dbReference>
<dbReference type="InterPro" id="IPR029351">
    <property type="entry name" value="GAD_dom"/>
</dbReference>
<keyword evidence="3" id="KW-0067">ATP-binding</keyword>
<reference evidence="6" key="1">
    <citation type="submission" date="2020-09" db="EMBL/GenBank/DDBJ databases">
        <title>Genome-Enabled Discovery of Anthraquinone Biosynthesis in Senna tora.</title>
        <authorList>
            <person name="Kang S.-H."/>
            <person name="Pandey R.P."/>
            <person name="Lee C.-M."/>
            <person name="Sim J.-S."/>
            <person name="Jeong J.-T."/>
            <person name="Choi B.-S."/>
            <person name="Jung M."/>
            <person name="Ginzburg D."/>
            <person name="Zhao K."/>
            <person name="Won S.Y."/>
            <person name="Oh T.-J."/>
            <person name="Yu Y."/>
            <person name="Kim N.-H."/>
            <person name="Lee O.R."/>
            <person name="Lee T.-H."/>
            <person name="Bashyal P."/>
            <person name="Kim T.-S."/>
            <person name="Lee W.-H."/>
            <person name="Kawkins C."/>
            <person name="Kim C.-K."/>
            <person name="Kim J.S."/>
            <person name="Ahn B.O."/>
            <person name="Rhee S.Y."/>
            <person name="Sohng J.K."/>
        </authorList>
    </citation>
    <scope>NUCLEOTIDE SEQUENCE</scope>
    <source>
        <tissue evidence="6">Leaf</tissue>
    </source>
</reference>
<dbReference type="Gene3D" id="3.30.930.10">
    <property type="entry name" value="Bira Bifunctional Protein, Domain 2"/>
    <property type="match status" value="1"/>
</dbReference>
<keyword evidence="1 6" id="KW-0436">Ligase</keyword>
<evidence type="ECO:0000313" key="7">
    <source>
        <dbReference type="Proteomes" id="UP000634136"/>
    </source>
</evidence>
<dbReference type="Pfam" id="PF02938">
    <property type="entry name" value="GAD"/>
    <property type="match status" value="1"/>
</dbReference>
<organism evidence="6 7">
    <name type="scientific">Senna tora</name>
    <dbReference type="NCBI Taxonomy" id="362788"/>
    <lineage>
        <taxon>Eukaryota</taxon>
        <taxon>Viridiplantae</taxon>
        <taxon>Streptophyta</taxon>
        <taxon>Embryophyta</taxon>
        <taxon>Tracheophyta</taxon>
        <taxon>Spermatophyta</taxon>
        <taxon>Magnoliopsida</taxon>
        <taxon>eudicotyledons</taxon>
        <taxon>Gunneridae</taxon>
        <taxon>Pentapetalae</taxon>
        <taxon>rosids</taxon>
        <taxon>fabids</taxon>
        <taxon>Fabales</taxon>
        <taxon>Fabaceae</taxon>
        <taxon>Caesalpinioideae</taxon>
        <taxon>Cassia clade</taxon>
        <taxon>Senna</taxon>
    </lineage>
</organism>
<dbReference type="SUPFAM" id="SSF55261">
    <property type="entry name" value="GAD domain-like"/>
    <property type="match status" value="1"/>
</dbReference>
<evidence type="ECO:0000256" key="4">
    <source>
        <dbReference type="ARBA" id="ARBA00022917"/>
    </source>
</evidence>
<keyword evidence="7" id="KW-1185">Reference proteome</keyword>
<name>A0A834W9D0_9FABA</name>
<dbReference type="EMBL" id="JAAIUW010000009">
    <property type="protein sequence ID" value="KAF7815150.1"/>
    <property type="molecule type" value="Genomic_DNA"/>
</dbReference>
<dbReference type="InterPro" id="IPR004115">
    <property type="entry name" value="GAD-like_sf"/>
</dbReference>
<keyword evidence="4" id="KW-0648">Protein biosynthesis</keyword>
<dbReference type="AlphaFoldDB" id="A0A834W9D0"/>
<evidence type="ECO:0000259" key="5">
    <source>
        <dbReference type="Pfam" id="PF02938"/>
    </source>
</evidence>
<dbReference type="OrthoDB" id="10513565at2759"/>
<proteinExistence type="predicted"/>
<dbReference type="GO" id="GO:0005737">
    <property type="term" value="C:cytoplasm"/>
    <property type="evidence" value="ECO:0007669"/>
    <property type="project" value="InterPro"/>
</dbReference>
<evidence type="ECO:0000256" key="1">
    <source>
        <dbReference type="ARBA" id="ARBA00022598"/>
    </source>
</evidence>
<evidence type="ECO:0000313" key="6">
    <source>
        <dbReference type="EMBL" id="KAF7815150.1"/>
    </source>
</evidence>
<dbReference type="Proteomes" id="UP000634136">
    <property type="component" value="Unassembled WGS sequence"/>
</dbReference>
<sequence length="116" mass="12624">MIPHEDLRTDRQPKFTQLVMEMAFTPLEDMLALNEDLIRKALKSGAKGLPFLKVLDNGEVEGIVALVSSMDPTAKEKLLRHRSAGPGDLILFVVGHHASALELSISGANNFTNEGS</sequence>
<dbReference type="GO" id="GO:0005524">
    <property type="term" value="F:ATP binding"/>
    <property type="evidence" value="ECO:0007669"/>
    <property type="project" value="UniProtKB-KW"/>
</dbReference>
<accession>A0A834W9D0</accession>
<keyword evidence="2" id="KW-0547">Nucleotide-binding</keyword>
<dbReference type="GO" id="GO:0006418">
    <property type="term" value="P:tRNA aminoacylation for protein translation"/>
    <property type="evidence" value="ECO:0007669"/>
    <property type="project" value="InterPro"/>
</dbReference>
<feature type="domain" description="GAD" evidence="5">
    <location>
        <begin position="37"/>
        <end position="101"/>
    </location>
</feature>
<dbReference type="InterPro" id="IPR045864">
    <property type="entry name" value="aa-tRNA-synth_II/BPL/LPL"/>
</dbReference>